<comment type="subcellular location">
    <subcellularLocation>
        <location evidence="1">Membrane</location>
        <topology evidence="1">Multi-pass membrane protein</topology>
    </subcellularLocation>
</comment>
<dbReference type="Gene3D" id="1.20.1250.20">
    <property type="entry name" value="MFS general substrate transporter like domains"/>
    <property type="match status" value="2"/>
</dbReference>
<dbReference type="OrthoDB" id="15994at2759"/>
<feature type="transmembrane region" description="Helical" evidence="3">
    <location>
        <begin position="328"/>
        <end position="347"/>
    </location>
</feature>
<feature type="transmembrane region" description="Helical" evidence="3">
    <location>
        <begin position="183"/>
        <end position="204"/>
    </location>
</feature>
<dbReference type="GO" id="GO:0016020">
    <property type="term" value="C:membrane"/>
    <property type="evidence" value="ECO:0007669"/>
    <property type="project" value="UniProtKB-SubCell"/>
</dbReference>
<reference evidence="5 6" key="1">
    <citation type="submission" date="2015-12" db="EMBL/GenBank/DDBJ databases">
        <title>Dictyostelia acquired genes for synthesis and detection of signals that induce cell-type specialization by lateral gene transfer from prokaryotes.</title>
        <authorList>
            <person name="Gloeckner G."/>
            <person name="Schaap P."/>
        </authorList>
    </citation>
    <scope>NUCLEOTIDE SEQUENCE [LARGE SCALE GENOMIC DNA]</scope>
    <source>
        <strain evidence="5 6">TK</strain>
    </source>
</reference>
<feature type="transmembrane region" description="Helical" evidence="3">
    <location>
        <begin position="353"/>
        <end position="370"/>
    </location>
</feature>
<feature type="region of interest" description="Disordered" evidence="2">
    <location>
        <begin position="1"/>
        <end position="29"/>
    </location>
</feature>
<name>A0A151ZD31_TIELA</name>
<comment type="caution">
    <text evidence="5">The sequence shown here is derived from an EMBL/GenBank/DDBJ whole genome shotgun (WGS) entry which is preliminary data.</text>
</comment>
<dbReference type="SUPFAM" id="SSF103473">
    <property type="entry name" value="MFS general substrate transporter"/>
    <property type="match status" value="1"/>
</dbReference>
<dbReference type="Proteomes" id="UP000076078">
    <property type="component" value="Unassembled WGS sequence"/>
</dbReference>
<keyword evidence="3" id="KW-0812">Transmembrane</keyword>
<dbReference type="InterPro" id="IPR036259">
    <property type="entry name" value="MFS_trans_sf"/>
</dbReference>
<dbReference type="EMBL" id="LODT01000034">
    <property type="protein sequence ID" value="KYQ91784.1"/>
    <property type="molecule type" value="Genomic_DNA"/>
</dbReference>
<evidence type="ECO:0000256" key="3">
    <source>
        <dbReference type="SAM" id="Phobius"/>
    </source>
</evidence>
<feature type="transmembrane region" description="Helical" evidence="3">
    <location>
        <begin position="296"/>
        <end position="321"/>
    </location>
</feature>
<evidence type="ECO:0000313" key="6">
    <source>
        <dbReference type="Proteomes" id="UP000076078"/>
    </source>
</evidence>
<organism evidence="5 6">
    <name type="scientific">Tieghemostelium lacteum</name>
    <name type="common">Slime mold</name>
    <name type="synonym">Dictyostelium lacteum</name>
    <dbReference type="NCBI Taxonomy" id="361077"/>
    <lineage>
        <taxon>Eukaryota</taxon>
        <taxon>Amoebozoa</taxon>
        <taxon>Evosea</taxon>
        <taxon>Eumycetozoa</taxon>
        <taxon>Dictyostelia</taxon>
        <taxon>Dictyosteliales</taxon>
        <taxon>Raperosteliaceae</taxon>
        <taxon>Tieghemostelium</taxon>
    </lineage>
</organism>
<proteinExistence type="predicted"/>
<dbReference type="Pfam" id="PF07690">
    <property type="entry name" value="MFS_1"/>
    <property type="match status" value="1"/>
</dbReference>
<evidence type="ECO:0000313" key="5">
    <source>
        <dbReference type="EMBL" id="KYQ91784.1"/>
    </source>
</evidence>
<feature type="transmembrane region" description="Helical" evidence="3">
    <location>
        <begin position="47"/>
        <end position="69"/>
    </location>
</feature>
<evidence type="ECO:0000256" key="2">
    <source>
        <dbReference type="SAM" id="MobiDB-lite"/>
    </source>
</evidence>
<gene>
    <name evidence="5" type="ORF">DLAC_07579</name>
</gene>
<feature type="transmembrane region" description="Helical" evidence="3">
    <location>
        <begin position="262"/>
        <end position="284"/>
    </location>
</feature>
<keyword evidence="3" id="KW-0472">Membrane</keyword>
<dbReference type="PANTHER" id="PTHR23528:SF2">
    <property type="entry name" value="MAJOR FACILITATOR SUPERFAMILY (MFS) PROFILE DOMAIN-CONTAINING PROTEIN"/>
    <property type="match status" value="1"/>
</dbReference>
<feature type="transmembrane region" description="Helical" evidence="3">
    <location>
        <begin position="210"/>
        <end position="231"/>
    </location>
</feature>
<feature type="domain" description="Major facilitator superfamily (MFS) profile" evidence="4">
    <location>
        <begin position="43"/>
        <end position="449"/>
    </location>
</feature>
<feature type="transmembrane region" description="Helical" evidence="3">
    <location>
        <begin position="121"/>
        <end position="142"/>
    </location>
</feature>
<dbReference type="PROSITE" id="PS50850">
    <property type="entry name" value="MFS"/>
    <property type="match status" value="1"/>
</dbReference>
<sequence length="486" mass="52921">MESPSDNTLSDTSEQVMKNSEVNSESSSIGDNDRLVIKSNIFIASLYYIKISLWFFGYSIISGATASILIPYQVLAMVGDGPKEYWNGIVPIGGMFINLVATPIFGYLSDCTKTPFGKRRPYLFIGSLIMLIFLCASATFTIGDSIGGFIGVLIGYHFGQGIAGGAFSGIIPDIVHPSQAGIASGWLGVAYSLGTLIGTLVGGALATNLWYAYGFVIAIFGFLSMMSVILLREDQFDEWTMTGTVVGFFKSLYLPYKTYYNFYWVLITRFFNTMGVYMVLSYLFYFSANIIGKAEIFVASIILAVVIVFSIPSSILGGYLADFYNTKLLVYISSSIQVIAMSLFIVLCFYPSYAGLLVLAGFFGTGYGAYQCVDWALALHSLPSKTIGKDMGIWHISFIAPTVIAPAITGGILNSFKTAQGLPIGYAVVFAIATMWFLLSTIFIFPMKLSAISFKSRQAKEAQMKELEMNNTNTTTTEIKSTGGSV</sequence>
<dbReference type="PANTHER" id="PTHR23528">
    <property type="match status" value="1"/>
</dbReference>
<protein>
    <recommendedName>
        <fullName evidence="4">Major facilitator superfamily (MFS) profile domain-containing protein</fullName>
    </recommendedName>
</protein>
<feature type="transmembrane region" description="Helical" evidence="3">
    <location>
        <begin position="391"/>
        <end position="412"/>
    </location>
</feature>
<dbReference type="InterPro" id="IPR011701">
    <property type="entry name" value="MFS"/>
</dbReference>
<evidence type="ECO:0000259" key="4">
    <source>
        <dbReference type="PROSITE" id="PS50850"/>
    </source>
</evidence>
<keyword evidence="6" id="KW-1185">Reference proteome</keyword>
<feature type="transmembrane region" description="Helical" evidence="3">
    <location>
        <begin position="424"/>
        <end position="445"/>
    </location>
</feature>
<feature type="transmembrane region" description="Helical" evidence="3">
    <location>
        <begin position="89"/>
        <end position="109"/>
    </location>
</feature>
<dbReference type="OMA" id="WAWLTRF"/>
<dbReference type="GO" id="GO:0022857">
    <property type="term" value="F:transmembrane transporter activity"/>
    <property type="evidence" value="ECO:0007669"/>
    <property type="project" value="InterPro"/>
</dbReference>
<accession>A0A151ZD31</accession>
<evidence type="ECO:0000256" key="1">
    <source>
        <dbReference type="ARBA" id="ARBA00004141"/>
    </source>
</evidence>
<keyword evidence="3" id="KW-1133">Transmembrane helix</keyword>
<dbReference type="FunCoup" id="A0A151ZD31">
    <property type="interactions" value="1"/>
</dbReference>
<dbReference type="InterPro" id="IPR020846">
    <property type="entry name" value="MFS_dom"/>
</dbReference>
<dbReference type="InParanoid" id="A0A151ZD31"/>
<dbReference type="AlphaFoldDB" id="A0A151ZD31"/>